<dbReference type="AlphaFoldDB" id="B0C7Z1"/>
<dbReference type="STRING" id="329726.AM1_2670"/>
<dbReference type="OrthoDB" id="514180at2"/>
<dbReference type="SUPFAM" id="SSF52172">
    <property type="entry name" value="CheY-like"/>
    <property type="match status" value="1"/>
</dbReference>
<dbReference type="InterPro" id="IPR001789">
    <property type="entry name" value="Sig_transdc_resp-reg_receiver"/>
</dbReference>
<dbReference type="PANTHER" id="PTHR45339:SF1">
    <property type="entry name" value="HYBRID SIGNAL TRANSDUCTION HISTIDINE KINASE J"/>
    <property type="match status" value="1"/>
</dbReference>
<evidence type="ECO:0000313" key="5">
    <source>
        <dbReference type="EMBL" id="ABW27675.1"/>
    </source>
</evidence>
<comment type="caution">
    <text evidence="3">Lacks conserved residue(s) required for the propagation of feature annotation.</text>
</comment>
<sequence>MPVLDGYQAAQQIKTQPQPPIIIALTANAFEEDRSKALASGCDDYVRKPYKESIIWEKLAEHLGVQYLYAEIQNDESCIDDFGLTAAILLAISSPWLQKLHAAVIELNSNQVDQLLTEIPKEHRRLKLAISELAQQFRYDVLMNLTQMALEDQPS</sequence>
<dbReference type="Proteomes" id="UP000000268">
    <property type="component" value="Chromosome"/>
</dbReference>
<evidence type="ECO:0000256" key="1">
    <source>
        <dbReference type="ARBA" id="ARBA00022553"/>
    </source>
</evidence>
<evidence type="ECO:0000256" key="3">
    <source>
        <dbReference type="PROSITE-ProRule" id="PRU00169"/>
    </source>
</evidence>
<dbReference type="PROSITE" id="PS50110">
    <property type="entry name" value="RESPONSE_REGULATORY"/>
    <property type="match status" value="1"/>
</dbReference>
<keyword evidence="6" id="KW-1185">Reference proteome</keyword>
<evidence type="ECO:0000256" key="2">
    <source>
        <dbReference type="ARBA" id="ARBA00023012"/>
    </source>
</evidence>
<dbReference type="HOGENOM" id="CLU_1851459_0_0_3"/>
<dbReference type="KEGG" id="amr:AM1_2670"/>
<dbReference type="PANTHER" id="PTHR45339">
    <property type="entry name" value="HYBRID SIGNAL TRANSDUCTION HISTIDINE KINASE J"/>
    <property type="match status" value="1"/>
</dbReference>
<gene>
    <name evidence="5" type="ordered locus">AM1_2670</name>
</gene>
<dbReference type="Gene3D" id="3.40.50.2300">
    <property type="match status" value="1"/>
</dbReference>
<dbReference type="Pfam" id="PF00072">
    <property type="entry name" value="Response_reg"/>
    <property type="match status" value="1"/>
</dbReference>
<protein>
    <recommendedName>
        <fullName evidence="4">Response regulatory domain-containing protein</fullName>
    </recommendedName>
</protein>
<evidence type="ECO:0000313" key="6">
    <source>
        <dbReference type="Proteomes" id="UP000000268"/>
    </source>
</evidence>
<dbReference type="CDD" id="cd17546">
    <property type="entry name" value="REC_hyHK_CKI1_RcsC-like"/>
    <property type="match status" value="1"/>
</dbReference>
<name>B0C7Z1_ACAM1</name>
<dbReference type="GO" id="GO:0000160">
    <property type="term" value="P:phosphorelay signal transduction system"/>
    <property type="evidence" value="ECO:0007669"/>
    <property type="project" value="UniProtKB-KW"/>
</dbReference>
<dbReference type="EMBL" id="CP000828">
    <property type="protein sequence ID" value="ABW27675.1"/>
    <property type="molecule type" value="Genomic_DNA"/>
</dbReference>
<dbReference type="InterPro" id="IPR011006">
    <property type="entry name" value="CheY-like_superfamily"/>
</dbReference>
<proteinExistence type="predicted"/>
<organism evidence="5 6">
    <name type="scientific">Acaryochloris marina (strain MBIC 11017)</name>
    <dbReference type="NCBI Taxonomy" id="329726"/>
    <lineage>
        <taxon>Bacteria</taxon>
        <taxon>Bacillati</taxon>
        <taxon>Cyanobacteriota</taxon>
        <taxon>Cyanophyceae</taxon>
        <taxon>Acaryochloridales</taxon>
        <taxon>Acaryochloridaceae</taxon>
        <taxon>Acaryochloris</taxon>
    </lineage>
</organism>
<keyword evidence="1" id="KW-0597">Phosphoprotein</keyword>
<dbReference type="eggNOG" id="COG0745">
    <property type="taxonomic scope" value="Bacteria"/>
</dbReference>
<keyword evidence="2" id="KW-0902">Two-component regulatory system</keyword>
<feature type="domain" description="Response regulatory" evidence="4">
    <location>
        <begin position="1"/>
        <end position="63"/>
    </location>
</feature>
<evidence type="ECO:0000259" key="4">
    <source>
        <dbReference type="PROSITE" id="PS50110"/>
    </source>
</evidence>
<reference evidence="5 6" key="1">
    <citation type="journal article" date="2008" name="Proc. Natl. Acad. Sci. U.S.A.">
        <title>Niche adaptation and genome expansion in the chlorophyll d-producing cyanobacterium Acaryochloris marina.</title>
        <authorList>
            <person name="Swingley W.D."/>
            <person name="Chen M."/>
            <person name="Cheung P.C."/>
            <person name="Conrad A.L."/>
            <person name="Dejesa L.C."/>
            <person name="Hao J."/>
            <person name="Honchak B.M."/>
            <person name="Karbach L.E."/>
            <person name="Kurdoglu A."/>
            <person name="Lahiri S."/>
            <person name="Mastrian S.D."/>
            <person name="Miyashita H."/>
            <person name="Page L."/>
            <person name="Ramakrishna P."/>
            <person name="Satoh S."/>
            <person name="Sattley W.M."/>
            <person name="Shimada Y."/>
            <person name="Taylor H.L."/>
            <person name="Tomo T."/>
            <person name="Tsuchiya T."/>
            <person name="Wang Z.T."/>
            <person name="Raymond J."/>
            <person name="Mimuro M."/>
            <person name="Blankenship R.E."/>
            <person name="Touchman J.W."/>
        </authorList>
    </citation>
    <scope>NUCLEOTIDE SEQUENCE [LARGE SCALE GENOMIC DNA]</scope>
    <source>
        <strain evidence="6">MBIC 11017</strain>
    </source>
</reference>
<accession>B0C7Z1</accession>